<dbReference type="HOGENOM" id="CLU_2865734_0_0_11"/>
<proteinExistence type="predicted"/>
<dbReference type="KEGG" id="sbh:SBI_09733"/>
<feature type="region of interest" description="Disordered" evidence="1">
    <location>
        <begin position="1"/>
        <end position="30"/>
    </location>
</feature>
<reference evidence="2 3" key="1">
    <citation type="journal article" date="2010" name="J. Bacteriol.">
        <title>Genome sequence of the milbemycin-producing bacterium Streptomyces bingchenggensis.</title>
        <authorList>
            <person name="Wang X.J."/>
            <person name="Yan Y.J."/>
            <person name="Zhang B."/>
            <person name="An J."/>
            <person name="Wang J.J."/>
            <person name="Tian J."/>
            <person name="Jiang L."/>
            <person name="Chen Y.H."/>
            <person name="Huang S.X."/>
            <person name="Yin M."/>
            <person name="Zhang J."/>
            <person name="Gao A.L."/>
            <person name="Liu C.X."/>
            <person name="Zhu Z.X."/>
            <person name="Xiang W.S."/>
        </authorList>
    </citation>
    <scope>NUCLEOTIDE SEQUENCE [LARGE SCALE GENOMIC DNA]</scope>
    <source>
        <strain evidence="2 3">BCW-1</strain>
    </source>
</reference>
<gene>
    <name evidence="2" type="ordered locus">SBI_09733</name>
</gene>
<name>D7CBH4_STRBB</name>
<sequence>MVQMPVQQPQGQARLGHMPDLVRDPGPSAPPVIIRPLLGQEQLPNEVRSFRNQMMLQASCSSPR</sequence>
<protein>
    <submittedName>
        <fullName evidence="2">Uncharacterized protein</fullName>
    </submittedName>
</protein>
<feature type="compositionally biased region" description="Low complexity" evidence="1">
    <location>
        <begin position="1"/>
        <end position="10"/>
    </location>
</feature>
<keyword evidence="3" id="KW-1185">Reference proteome</keyword>
<organism evidence="2 3">
    <name type="scientific">Streptomyces bingchenggensis (strain BCW-1)</name>
    <dbReference type="NCBI Taxonomy" id="749414"/>
    <lineage>
        <taxon>Bacteria</taxon>
        <taxon>Bacillati</taxon>
        <taxon>Actinomycetota</taxon>
        <taxon>Actinomycetes</taxon>
        <taxon>Kitasatosporales</taxon>
        <taxon>Streptomycetaceae</taxon>
        <taxon>Streptomyces</taxon>
    </lineage>
</organism>
<dbReference type="Proteomes" id="UP000000377">
    <property type="component" value="Chromosome"/>
</dbReference>
<dbReference type="AlphaFoldDB" id="D7CBH4"/>
<evidence type="ECO:0000256" key="1">
    <source>
        <dbReference type="SAM" id="MobiDB-lite"/>
    </source>
</evidence>
<accession>D7CBH4</accession>
<evidence type="ECO:0000313" key="2">
    <source>
        <dbReference type="EMBL" id="ADI12851.1"/>
    </source>
</evidence>
<dbReference type="EMBL" id="CP002047">
    <property type="protein sequence ID" value="ADI12851.1"/>
    <property type="molecule type" value="Genomic_DNA"/>
</dbReference>
<evidence type="ECO:0000313" key="3">
    <source>
        <dbReference type="Proteomes" id="UP000000377"/>
    </source>
</evidence>